<feature type="non-terminal residue" evidence="1">
    <location>
        <position position="1"/>
    </location>
</feature>
<protein>
    <submittedName>
        <fullName evidence="1">21745_t:CDS:1</fullName>
    </submittedName>
</protein>
<dbReference type="EMBL" id="CAJVQC010174838">
    <property type="protein sequence ID" value="CAG8851198.1"/>
    <property type="molecule type" value="Genomic_DNA"/>
</dbReference>
<reference evidence="1" key="1">
    <citation type="submission" date="2021-06" db="EMBL/GenBank/DDBJ databases">
        <authorList>
            <person name="Kallberg Y."/>
            <person name="Tangrot J."/>
            <person name="Rosling A."/>
        </authorList>
    </citation>
    <scope>NUCLEOTIDE SEQUENCE</scope>
    <source>
        <strain evidence="1">MA461A</strain>
    </source>
</reference>
<keyword evidence="2" id="KW-1185">Reference proteome</keyword>
<evidence type="ECO:0000313" key="2">
    <source>
        <dbReference type="Proteomes" id="UP000789920"/>
    </source>
</evidence>
<gene>
    <name evidence="1" type="ORF">RPERSI_LOCUS36455</name>
</gene>
<accession>A0ACA9SWY4</accession>
<organism evidence="1 2">
    <name type="scientific">Racocetra persica</name>
    <dbReference type="NCBI Taxonomy" id="160502"/>
    <lineage>
        <taxon>Eukaryota</taxon>
        <taxon>Fungi</taxon>
        <taxon>Fungi incertae sedis</taxon>
        <taxon>Mucoromycota</taxon>
        <taxon>Glomeromycotina</taxon>
        <taxon>Glomeromycetes</taxon>
        <taxon>Diversisporales</taxon>
        <taxon>Gigasporaceae</taxon>
        <taxon>Racocetra</taxon>
    </lineage>
</organism>
<name>A0ACA9SWY4_9GLOM</name>
<proteinExistence type="predicted"/>
<evidence type="ECO:0000313" key="1">
    <source>
        <dbReference type="EMBL" id="CAG8851198.1"/>
    </source>
</evidence>
<dbReference type="Proteomes" id="UP000789920">
    <property type="component" value="Unassembled WGS sequence"/>
</dbReference>
<sequence length="116" mass="13103">IENNEYQCTATLSYPSNNTRDGVGLTEYAFSDLQDLRGRALLIAKAPVDAKMSNKNDMVNEITPTHMNEFVIQVDIAQQIIDVSSHLVELGHFGYRDFKASTRTTQEMETLLQTFD</sequence>
<comment type="caution">
    <text evidence="1">The sequence shown here is derived from an EMBL/GenBank/DDBJ whole genome shotgun (WGS) entry which is preliminary data.</text>
</comment>